<organism evidence="2">
    <name type="scientific">uncultured bacterium fosmid pJB28H11</name>
    <dbReference type="NCBI Taxonomy" id="1478062"/>
    <lineage>
        <taxon>Bacteria</taxon>
        <taxon>environmental samples</taxon>
    </lineage>
</organism>
<dbReference type="AlphaFoldDB" id="A0A0H3U7H4"/>
<accession>A0A0H3U7H4</accession>
<dbReference type="Pfam" id="PF12392">
    <property type="entry name" value="DUF3656"/>
    <property type="match status" value="1"/>
</dbReference>
<evidence type="ECO:0000259" key="1">
    <source>
        <dbReference type="Pfam" id="PF12392"/>
    </source>
</evidence>
<reference evidence="2" key="1">
    <citation type="submission" date="2013-08" db="EMBL/GenBank/DDBJ databases">
        <title>Comparison of modified E. coli strains.</title>
        <authorList>
            <person name="Juergensen J."/>
            <person name="Bonge A."/>
            <person name="Streit W.R."/>
        </authorList>
    </citation>
    <scope>NUCLEOTIDE SEQUENCE</scope>
</reference>
<evidence type="ECO:0000313" key="2">
    <source>
        <dbReference type="EMBL" id="AIF26489.1"/>
    </source>
</evidence>
<dbReference type="EMBL" id="KF540234">
    <property type="protein sequence ID" value="AIF26489.1"/>
    <property type="molecule type" value="Genomic_DNA"/>
</dbReference>
<dbReference type="InterPro" id="IPR020988">
    <property type="entry name" value="Pept_U32_collagenase"/>
</dbReference>
<protein>
    <recommendedName>
        <fullName evidence="1">Peptidase U32 collagenase domain-containing protein</fullName>
    </recommendedName>
</protein>
<sequence length="275" mass="30465">MDAPKSMGEAIGVVTDIRKRDEKSIRFTVIPNKTGITLHNGDGFSFATRDGVTGFRGDVCEGLDVVCKPVCDLAEGVMLFRNINTAFEKALDTQVCRRYVQVSLGVSVRDGYSLEIKARSEDGREIIETFELGAEAAQNRERAESLIRDQLSKRSEVYGFSVDSLSVCTTDGSLPFLSASAVNGMRRHLGDILESTAIRSRRLATGERDLAEPIVKTELSYGILMKSKYCVRYELGICPRHQGARPSGSLYIVNNGRRFELKFDCSLCEMRVIQA</sequence>
<name>A0A0H3U7H4_9BACT</name>
<feature type="domain" description="Peptidase U32 collagenase" evidence="1">
    <location>
        <begin position="80"/>
        <end position="195"/>
    </location>
</feature>
<proteinExistence type="predicted"/>